<evidence type="ECO:0000313" key="2">
    <source>
        <dbReference type="Proteomes" id="UP000027583"/>
    </source>
</evidence>
<protein>
    <submittedName>
        <fullName evidence="1">Uncharacterized protein</fullName>
    </submittedName>
</protein>
<comment type="caution">
    <text evidence="1">The sequence shown here is derived from an EMBL/GenBank/DDBJ whole genome shotgun (WGS) entry which is preliminary data.</text>
</comment>
<proteinExistence type="predicted"/>
<sequence length="56" mass="6505">MPYRLIRNIRLEKFSMKAAGRKTVAGKPGKALCRSMISFLWKRSTPHRHSTPPEEH</sequence>
<name>A0A060QAG9_9PROT</name>
<reference evidence="1 2" key="1">
    <citation type="journal article" date="2014" name="Genome Biol. Evol.">
        <title>Acetic acid bacteria genomes reveal functional traits for adaptation to life in insect guts.</title>
        <authorList>
            <person name="Chouaia B."/>
            <person name="Gaiarsa S."/>
            <person name="Crotti E."/>
            <person name="Comandatore F."/>
            <person name="Degli Esposti M."/>
            <person name="Ricci I."/>
            <person name="Alma A."/>
            <person name="Favia G."/>
            <person name="Bandi C."/>
            <person name="Daffonchio D."/>
        </authorList>
    </citation>
    <scope>NUCLEOTIDE SEQUENCE [LARGE SCALE GENOMIC DNA]</scope>
    <source>
        <strain evidence="1 2">SF2.1</strain>
    </source>
</reference>
<gene>
    <name evidence="1" type="ORF">ASAP_0049</name>
</gene>
<accession>A0A060QAG9</accession>
<dbReference type="Proteomes" id="UP000027583">
    <property type="component" value="Unassembled WGS sequence"/>
</dbReference>
<evidence type="ECO:0000313" key="1">
    <source>
        <dbReference type="EMBL" id="CDG38094.1"/>
    </source>
</evidence>
<dbReference type="EMBL" id="CBLX010000002">
    <property type="protein sequence ID" value="CDG38094.1"/>
    <property type="molecule type" value="Genomic_DNA"/>
</dbReference>
<reference evidence="1 2" key="2">
    <citation type="journal article" date="2014" name="PLoS ONE">
        <title>Evolution of mitochondria reconstructed from the energy metabolism of living bacteria.</title>
        <authorList>
            <person name="Degli Esposti M."/>
            <person name="Chouaia B."/>
            <person name="Comandatore F."/>
            <person name="Crotti E."/>
            <person name="Sassera D."/>
            <person name="Lievens P.M."/>
            <person name="Daffonchio D."/>
            <person name="Bandi C."/>
        </authorList>
    </citation>
    <scope>NUCLEOTIDE SEQUENCE [LARGE SCALE GENOMIC DNA]</scope>
    <source>
        <strain evidence="1 2">SF2.1</strain>
    </source>
</reference>
<organism evidence="1 2">
    <name type="scientific">Asaia bogorensis</name>
    <dbReference type="NCBI Taxonomy" id="91915"/>
    <lineage>
        <taxon>Bacteria</taxon>
        <taxon>Pseudomonadati</taxon>
        <taxon>Pseudomonadota</taxon>
        <taxon>Alphaproteobacteria</taxon>
        <taxon>Acetobacterales</taxon>
        <taxon>Acetobacteraceae</taxon>
        <taxon>Asaia</taxon>
    </lineage>
</organism>
<dbReference type="AlphaFoldDB" id="A0A060QAG9"/>